<dbReference type="Pfam" id="PF07331">
    <property type="entry name" value="TctB"/>
    <property type="match status" value="1"/>
</dbReference>
<dbReference type="RefSeq" id="WP_165886284.1">
    <property type="nucleotide sequence ID" value="NZ_CP119676.1"/>
</dbReference>
<accession>A0A4R3JB22</accession>
<evidence type="ECO:0000313" key="3">
    <source>
        <dbReference type="EMBL" id="TCS63088.1"/>
    </source>
</evidence>
<protein>
    <submittedName>
        <fullName evidence="3">Putative tricarboxylic transport membrane protein</fullName>
    </submittedName>
</protein>
<feature type="transmembrane region" description="Helical" evidence="1">
    <location>
        <begin position="128"/>
        <end position="153"/>
    </location>
</feature>
<feature type="domain" description="DUF1468" evidence="2">
    <location>
        <begin position="18"/>
        <end position="154"/>
    </location>
</feature>
<proteinExistence type="predicted"/>
<keyword evidence="4" id="KW-1185">Reference proteome</keyword>
<sequence length="160" mass="17408">MNAPLSPRPQNKDAPGTILAVVFIAMGCLAWWDTYSMSDADSYMFPRAIIVTLILCCLLLIGRNLIWGGGRRGQPLRGSLWRRAALVLVMLGAALAMPVVGFVPVGLVLFAVSMLLAMFEPWTRKKAIMYPLIGVGVVAMFYALFAMLLNVALPTGVMFS</sequence>
<reference evidence="3 4" key="1">
    <citation type="submission" date="2019-03" db="EMBL/GenBank/DDBJ databases">
        <title>Genomic Encyclopedia of Type Strains, Phase IV (KMG-IV): sequencing the most valuable type-strain genomes for metagenomic binning, comparative biology and taxonomic classification.</title>
        <authorList>
            <person name="Goeker M."/>
        </authorList>
    </citation>
    <scope>NUCLEOTIDE SEQUENCE [LARGE SCALE GENOMIC DNA]</scope>
    <source>
        <strain evidence="3 4">DSM 101688</strain>
    </source>
</reference>
<organism evidence="3 4">
    <name type="scientific">Varunaivibrio sulfuroxidans</name>
    <dbReference type="NCBI Taxonomy" id="1773489"/>
    <lineage>
        <taxon>Bacteria</taxon>
        <taxon>Pseudomonadati</taxon>
        <taxon>Pseudomonadota</taxon>
        <taxon>Alphaproteobacteria</taxon>
        <taxon>Rhodospirillales</taxon>
        <taxon>Magnetovibrionaceae</taxon>
        <taxon>Varunaivibrio</taxon>
    </lineage>
</organism>
<dbReference type="AlphaFoldDB" id="A0A4R3JB22"/>
<feature type="transmembrane region" description="Helical" evidence="1">
    <location>
        <begin position="44"/>
        <end position="66"/>
    </location>
</feature>
<evidence type="ECO:0000256" key="1">
    <source>
        <dbReference type="SAM" id="Phobius"/>
    </source>
</evidence>
<comment type="caution">
    <text evidence="3">The sequence shown here is derived from an EMBL/GenBank/DDBJ whole genome shotgun (WGS) entry which is preliminary data.</text>
</comment>
<gene>
    <name evidence="3" type="ORF">EDD55_104181</name>
</gene>
<evidence type="ECO:0000313" key="4">
    <source>
        <dbReference type="Proteomes" id="UP000295304"/>
    </source>
</evidence>
<keyword evidence="1" id="KW-0812">Transmembrane</keyword>
<dbReference type="EMBL" id="SLZW01000004">
    <property type="protein sequence ID" value="TCS63088.1"/>
    <property type="molecule type" value="Genomic_DNA"/>
</dbReference>
<evidence type="ECO:0000259" key="2">
    <source>
        <dbReference type="Pfam" id="PF07331"/>
    </source>
</evidence>
<dbReference type="Proteomes" id="UP000295304">
    <property type="component" value="Unassembled WGS sequence"/>
</dbReference>
<name>A0A4R3JB22_9PROT</name>
<dbReference type="InterPro" id="IPR009936">
    <property type="entry name" value="DUF1468"/>
</dbReference>
<feature type="transmembrane region" description="Helical" evidence="1">
    <location>
        <begin position="14"/>
        <end position="32"/>
    </location>
</feature>
<feature type="transmembrane region" description="Helical" evidence="1">
    <location>
        <begin position="86"/>
        <end position="116"/>
    </location>
</feature>
<keyword evidence="1" id="KW-0472">Membrane</keyword>
<keyword evidence="1" id="KW-1133">Transmembrane helix</keyword>